<dbReference type="InterPro" id="IPR018618">
    <property type="entry name" value="GID4/10-like"/>
</dbReference>
<dbReference type="STRING" id="554065.E1ZCN0"/>
<dbReference type="OrthoDB" id="62at2759"/>
<protein>
    <submittedName>
        <fullName evidence="2">Uncharacterized protein</fullName>
    </submittedName>
</protein>
<evidence type="ECO:0000313" key="2">
    <source>
        <dbReference type="EMBL" id="EFN56463.1"/>
    </source>
</evidence>
<dbReference type="Pfam" id="PF09783">
    <property type="entry name" value="Vac_ImportDeg"/>
    <property type="match status" value="1"/>
</dbReference>
<accession>E1ZCN0</accession>
<organism evidence="3">
    <name type="scientific">Chlorella variabilis</name>
    <name type="common">Green alga</name>
    <dbReference type="NCBI Taxonomy" id="554065"/>
    <lineage>
        <taxon>Eukaryota</taxon>
        <taxon>Viridiplantae</taxon>
        <taxon>Chlorophyta</taxon>
        <taxon>core chlorophytes</taxon>
        <taxon>Trebouxiophyceae</taxon>
        <taxon>Chlorellales</taxon>
        <taxon>Chlorellaceae</taxon>
        <taxon>Chlorella clade</taxon>
        <taxon>Chlorella</taxon>
    </lineage>
</organism>
<dbReference type="GeneID" id="17355655"/>
<feature type="non-terminal residue" evidence="2">
    <location>
        <position position="1"/>
    </location>
</feature>
<reference evidence="2 3" key="1">
    <citation type="journal article" date="2010" name="Plant Cell">
        <title>The Chlorella variabilis NC64A genome reveals adaptation to photosymbiosis, coevolution with viruses, and cryptic sex.</title>
        <authorList>
            <person name="Blanc G."/>
            <person name="Duncan G."/>
            <person name="Agarkova I."/>
            <person name="Borodovsky M."/>
            <person name="Gurnon J."/>
            <person name="Kuo A."/>
            <person name="Lindquist E."/>
            <person name="Lucas S."/>
            <person name="Pangilinan J."/>
            <person name="Polle J."/>
            <person name="Salamov A."/>
            <person name="Terry A."/>
            <person name="Yamada T."/>
            <person name="Dunigan D.D."/>
            <person name="Grigoriev I.V."/>
            <person name="Claverie J.M."/>
            <person name="Van Etten J.L."/>
        </authorList>
    </citation>
    <scope>NUCLEOTIDE SEQUENCE [LARGE SCALE GENOMIC DNA]</scope>
    <source>
        <strain evidence="2 3">NC64A</strain>
    </source>
</reference>
<keyword evidence="3" id="KW-1185">Reference proteome</keyword>
<evidence type="ECO:0000313" key="3">
    <source>
        <dbReference type="Proteomes" id="UP000008141"/>
    </source>
</evidence>
<evidence type="ECO:0000256" key="1">
    <source>
        <dbReference type="ARBA" id="ARBA00061469"/>
    </source>
</evidence>
<dbReference type="GO" id="GO:0043161">
    <property type="term" value="P:proteasome-mediated ubiquitin-dependent protein catabolic process"/>
    <property type="evidence" value="ECO:0007669"/>
    <property type="project" value="TreeGrafter"/>
</dbReference>
<dbReference type="RefSeq" id="XP_005848565.1">
    <property type="nucleotide sequence ID" value="XM_005848503.1"/>
</dbReference>
<dbReference type="eggNOG" id="KOG4635">
    <property type="taxonomic scope" value="Eukaryota"/>
</dbReference>
<dbReference type="GO" id="GO:0005773">
    <property type="term" value="C:vacuole"/>
    <property type="evidence" value="ECO:0007669"/>
    <property type="project" value="GOC"/>
</dbReference>
<dbReference type="Proteomes" id="UP000008141">
    <property type="component" value="Unassembled WGS sequence"/>
</dbReference>
<dbReference type="GO" id="GO:0007039">
    <property type="term" value="P:protein catabolic process in the vacuole"/>
    <property type="evidence" value="ECO:0007669"/>
    <property type="project" value="TreeGrafter"/>
</dbReference>
<dbReference type="GO" id="GO:0034657">
    <property type="term" value="C:GID complex"/>
    <property type="evidence" value="ECO:0007669"/>
    <property type="project" value="TreeGrafter"/>
</dbReference>
<dbReference type="GO" id="GO:0006623">
    <property type="term" value="P:protein targeting to vacuole"/>
    <property type="evidence" value="ECO:0007669"/>
    <property type="project" value="TreeGrafter"/>
</dbReference>
<dbReference type="PANTHER" id="PTHR14534:SF3">
    <property type="entry name" value="GID COMPLEX SUBUNIT 4 HOMOLOG"/>
    <property type="match status" value="1"/>
</dbReference>
<dbReference type="FunCoup" id="E1ZCN0">
    <property type="interactions" value="1053"/>
</dbReference>
<dbReference type="GO" id="GO:0045721">
    <property type="term" value="P:negative regulation of gluconeogenesis"/>
    <property type="evidence" value="ECO:0007669"/>
    <property type="project" value="TreeGrafter"/>
</dbReference>
<sequence>PCAFLRPGQSFEGGQRVAHHHGAIPKQETWEVKAVIQHYDPAKGYVAGTMEGGNVPDMPAPVTTFFEGEVIDNRNFTFFTADWDACADTDFLHWSKFGPFRQLHAQVVRHGGRCPALAAHPYVYMRWKEQFFVRGSECRLTIAGFYYLAINRASGKVTGYYFDPSSSPDQKLELTPVRAGPAGFAFPHYELA</sequence>
<dbReference type="OMA" id="HWSKFQC"/>
<dbReference type="EMBL" id="GL433842">
    <property type="protein sequence ID" value="EFN56463.1"/>
    <property type="molecule type" value="Genomic_DNA"/>
</dbReference>
<dbReference type="PANTHER" id="PTHR14534">
    <property type="entry name" value="VACUOLAR IMPORT AND DEGRADATION PROTEIN 24"/>
    <property type="match status" value="1"/>
</dbReference>
<name>E1ZCN0_CHLVA</name>
<dbReference type="InParanoid" id="E1ZCN0"/>
<gene>
    <name evidence="2" type="ORF">CHLNCDRAFT_22436</name>
</gene>
<dbReference type="AlphaFoldDB" id="E1ZCN0"/>
<dbReference type="KEGG" id="cvr:CHLNCDRAFT_22436"/>
<comment type="similarity">
    <text evidence="1">Belongs to the GID4/VID24 family.</text>
</comment>
<proteinExistence type="inferred from homology"/>